<evidence type="ECO:0000313" key="2">
    <source>
        <dbReference type="EMBL" id="MDM5270726.1"/>
    </source>
</evidence>
<comment type="caution">
    <text evidence="2">The sequence shown here is derived from an EMBL/GenBank/DDBJ whole genome shotgun (WGS) entry which is preliminary data.</text>
</comment>
<name>A0ABT7QWM4_9BACT</name>
<keyword evidence="1" id="KW-0472">Membrane</keyword>
<reference evidence="2" key="1">
    <citation type="submission" date="2023-01" db="EMBL/GenBank/DDBJ databases">
        <title>Sulfurovum sp. zt1-1 genome assembly.</title>
        <authorList>
            <person name="Wang J."/>
        </authorList>
    </citation>
    <scope>NUCLEOTIDE SEQUENCE</scope>
    <source>
        <strain evidence="2">Zt1-1</strain>
    </source>
</reference>
<gene>
    <name evidence="2" type="ORF">PGH07_00870</name>
</gene>
<sequence length="102" mass="11798">MEQNKEPRFKKIVDAADGLSLGISMVVAVLFGVGIGWLMREWTGIGWLFWLGVFWGIAAAVLNIYKAYKKQKKELDELANDPRYNYKATQNKYDDEDEDENY</sequence>
<proteinExistence type="predicted"/>
<dbReference type="Pfam" id="PF09527">
    <property type="entry name" value="ATPase_gene1"/>
    <property type="match status" value="1"/>
</dbReference>
<dbReference type="InterPro" id="IPR036259">
    <property type="entry name" value="MFS_trans_sf"/>
</dbReference>
<evidence type="ECO:0000256" key="1">
    <source>
        <dbReference type="SAM" id="Phobius"/>
    </source>
</evidence>
<keyword evidence="1" id="KW-0812">Transmembrane</keyword>
<dbReference type="EMBL" id="JAQIBD010000001">
    <property type="protein sequence ID" value="MDM5270726.1"/>
    <property type="molecule type" value="Genomic_DNA"/>
</dbReference>
<feature type="transmembrane region" description="Helical" evidence="1">
    <location>
        <begin position="21"/>
        <end position="39"/>
    </location>
</feature>
<organism evidence="2 3">
    <name type="scientific">Sulfurovum zhangzhouensis</name>
    <dbReference type="NCBI Taxonomy" id="3019067"/>
    <lineage>
        <taxon>Bacteria</taxon>
        <taxon>Pseudomonadati</taxon>
        <taxon>Campylobacterota</taxon>
        <taxon>Epsilonproteobacteria</taxon>
        <taxon>Campylobacterales</taxon>
        <taxon>Sulfurovaceae</taxon>
        <taxon>Sulfurovum</taxon>
    </lineage>
</organism>
<dbReference type="RefSeq" id="WP_289412002.1">
    <property type="nucleotide sequence ID" value="NZ_JAQIBD010000001.1"/>
</dbReference>
<dbReference type="SUPFAM" id="SSF103473">
    <property type="entry name" value="MFS general substrate transporter"/>
    <property type="match status" value="1"/>
</dbReference>
<accession>A0ABT7QWM4</accession>
<evidence type="ECO:0000313" key="3">
    <source>
        <dbReference type="Proteomes" id="UP001169069"/>
    </source>
</evidence>
<dbReference type="InterPro" id="IPR032820">
    <property type="entry name" value="ATPase_put"/>
</dbReference>
<protein>
    <submittedName>
        <fullName evidence="2">AtpZ/AtpI family protein</fullName>
    </submittedName>
</protein>
<dbReference type="Proteomes" id="UP001169069">
    <property type="component" value="Unassembled WGS sequence"/>
</dbReference>
<feature type="transmembrane region" description="Helical" evidence="1">
    <location>
        <begin position="45"/>
        <end position="65"/>
    </location>
</feature>
<keyword evidence="3" id="KW-1185">Reference proteome</keyword>
<keyword evidence="1" id="KW-1133">Transmembrane helix</keyword>